<reference evidence="1" key="1">
    <citation type="submission" date="2020-10" db="EMBL/GenBank/DDBJ databases">
        <authorList>
            <person name="Han B."/>
            <person name="Lu T."/>
            <person name="Zhao Q."/>
            <person name="Huang X."/>
            <person name="Zhao Y."/>
        </authorList>
    </citation>
    <scope>NUCLEOTIDE SEQUENCE</scope>
</reference>
<proteinExistence type="predicted"/>
<protein>
    <submittedName>
        <fullName evidence="1">Uncharacterized protein</fullName>
    </submittedName>
</protein>
<accession>A0A811PUE6</accession>
<evidence type="ECO:0000313" key="2">
    <source>
        <dbReference type="Proteomes" id="UP000604825"/>
    </source>
</evidence>
<gene>
    <name evidence="1" type="ORF">NCGR_LOCUS33783</name>
</gene>
<dbReference type="AlphaFoldDB" id="A0A811PUE6"/>
<name>A0A811PUE6_9POAL</name>
<dbReference type="Proteomes" id="UP000604825">
    <property type="component" value="Unassembled WGS sequence"/>
</dbReference>
<keyword evidence="2" id="KW-1185">Reference proteome</keyword>
<sequence length="92" mass="10299">MTLFEAEAVSICRFLRPATHVLGYSVVDQNYPTLAKLVSEMNRYNEQIAELQTCADKAVGMLKQRFSRPGLHLRESWFFPDAFDGADAGGLS</sequence>
<comment type="caution">
    <text evidence="1">The sequence shown here is derived from an EMBL/GenBank/DDBJ whole genome shotgun (WGS) entry which is preliminary data.</text>
</comment>
<organism evidence="1 2">
    <name type="scientific">Miscanthus lutarioriparius</name>
    <dbReference type="NCBI Taxonomy" id="422564"/>
    <lineage>
        <taxon>Eukaryota</taxon>
        <taxon>Viridiplantae</taxon>
        <taxon>Streptophyta</taxon>
        <taxon>Embryophyta</taxon>
        <taxon>Tracheophyta</taxon>
        <taxon>Spermatophyta</taxon>
        <taxon>Magnoliopsida</taxon>
        <taxon>Liliopsida</taxon>
        <taxon>Poales</taxon>
        <taxon>Poaceae</taxon>
        <taxon>PACMAD clade</taxon>
        <taxon>Panicoideae</taxon>
        <taxon>Andropogonodae</taxon>
        <taxon>Andropogoneae</taxon>
        <taxon>Saccharinae</taxon>
        <taxon>Miscanthus</taxon>
    </lineage>
</organism>
<dbReference type="EMBL" id="CAJGYO010000008">
    <property type="protein sequence ID" value="CAD6249987.1"/>
    <property type="molecule type" value="Genomic_DNA"/>
</dbReference>
<evidence type="ECO:0000313" key="1">
    <source>
        <dbReference type="EMBL" id="CAD6249987.1"/>
    </source>
</evidence>